<reference evidence="2" key="2">
    <citation type="submission" date="2021-01" db="UniProtKB">
        <authorList>
            <consortium name="EnsemblMetazoa"/>
        </authorList>
    </citation>
    <scope>IDENTIFICATION</scope>
</reference>
<evidence type="ECO:0000313" key="3">
    <source>
        <dbReference type="Proteomes" id="UP000007110"/>
    </source>
</evidence>
<dbReference type="RefSeq" id="XP_030844058.1">
    <property type="nucleotide sequence ID" value="XM_030988198.1"/>
</dbReference>
<dbReference type="InterPro" id="IPR011029">
    <property type="entry name" value="DEATH-like_dom_sf"/>
</dbReference>
<dbReference type="FunFam" id="1.10.533.10:FF:000080">
    <property type="entry name" value="Uncharacterized protein"/>
    <property type="match status" value="1"/>
</dbReference>
<dbReference type="PANTHER" id="PTHR24132:SF24">
    <property type="entry name" value="ANKYRIN REPEAT AND SOCS BOX PROTEIN 6"/>
    <property type="match status" value="1"/>
</dbReference>
<dbReference type="EnsemblMetazoa" id="XM_030988198">
    <property type="protein sequence ID" value="XP_030844058"/>
    <property type="gene ID" value="LOC105436634"/>
</dbReference>
<name>A0A7M7P233_STRPU</name>
<proteinExistence type="predicted"/>
<dbReference type="CDD" id="cd01670">
    <property type="entry name" value="Death"/>
    <property type="match status" value="1"/>
</dbReference>
<dbReference type="Pfam" id="PF00531">
    <property type="entry name" value="Death"/>
    <property type="match status" value="1"/>
</dbReference>
<sequence>MRSQTKVTKYFDLDLTEERKETLVTLKVIQNSTQTIKFNTRFQGIDKETTEQDAFSPAIDEIPTEESREQGFDDLLKTIAKRIHKVDDIDSLGGELGFESPEIQRYMQINEKYHNVTCMGTLSMLRDWRNRTKRSEEREQLKKALIAINHLRLADDLLNDGGHGKLV</sequence>
<dbReference type="InParanoid" id="A0A7M7P233"/>
<dbReference type="PROSITE" id="PS50017">
    <property type="entry name" value="DEATH_DOMAIN"/>
    <property type="match status" value="1"/>
</dbReference>
<keyword evidence="3" id="KW-1185">Reference proteome</keyword>
<organism evidence="2 3">
    <name type="scientific">Strongylocentrotus purpuratus</name>
    <name type="common">Purple sea urchin</name>
    <dbReference type="NCBI Taxonomy" id="7668"/>
    <lineage>
        <taxon>Eukaryota</taxon>
        <taxon>Metazoa</taxon>
        <taxon>Echinodermata</taxon>
        <taxon>Eleutherozoa</taxon>
        <taxon>Echinozoa</taxon>
        <taxon>Echinoidea</taxon>
        <taxon>Euechinoidea</taxon>
        <taxon>Echinacea</taxon>
        <taxon>Camarodonta</taxon>
        <taxon>Echinidea</taxon>
        <taxon>Strongylocentrotidae</taxon>
        <taxon>Strongylocentrotus</taxon>
    </lineage>
</organism>
<protein>
    <recommendedName>
        <fullName evidence="1">Death domain-containing protein</fullName>
    </recommendedName>
</protein>
<dbReference type="KEGG" id="spu:105436634"/>
<dbReference type="SUPFAM" id="SSF47986">
    <property type="entry name" value="DEATH domain"/>
    <property type="match status" value="1"/>
</dbReference>
<dbReference type="PANTHER" id="PTHR24132">
    <property type="entry name" value="ANKYRIN REPEAT AND SOCS BOX PROTEIN 6"/>
    <property type="match status" value="1"/>
</dbReference>
<feature type="domain" description="Death" evidence="1">
    <location>
        <begin position="92"/>
        <end position="161"/>
    </location>
</feature>
<dbReference type="InterPro" id="IPR000488">
    <property type="entry name" value="Death_dom"/>
</dbReference>
<dbReference type="OrthoDB" id="10209162at2759"/>
<dbReference type="Gene3D" id="1.10.533.10">
    <property type="entry name" value="Death Domain, Fas"/>
    <property type="match status" value="1"/>
</dbReference>
<dbReference type="Proteomes" id="UP000007110">
    <property type="component" value="Unassembled WGS sequence"/>
</dbReference>
<dbReference type="GO" id="GO:0007165">
    <property type="term" value="P:signal transduction"/>
    <property type="evidence" value="ECO:0007669"/>
    <property type="project" value="InterPro"/>
</dbReference>
<dbReference type="GeneID" id="105436634"/>
<dbReference type="AlphaFoldDB" id="A0A7M7P233"/>
<evidence type="ECO:0000259" key="1">
    <source>
        <dbReference type="PROSITE" id="PS50017"/>
    </source>
</evidence>
<reference evidence="3" key="1">
    <citation type="submission" date="2015-02" db="EMBL/GenBank/DDBJ databases">
        <title>Genome sequencing for Strongylocentrotus purpuratus.</title>
        <authorList>
            <person name="Murali S."/>
            <person name="Liu Y."/>
            <person name="Vee V."/>
            <person name="English A."/>
            <person name="Wang M."/>
            <person name="Skinner E."/>
            <person name="Han Y."/>
            <person name="Muzny D.M."/>
            <person name="Worley K.C."/>
            <person name="Gibbs R.A."/>
        </authorList>
    </citation>
    <scope>NUCLEOTIDE SEQUENCE</scope>
</reference>
<evidence type="ECO:0000313" key="2">
    <source>
        <dbReference type="EnsemblMetazoa" id="XP_030844058"/>
    </source>
</evidence>
<accession>A0A7M7P233</accession>